<evidence type="ECO:0000313" key="1">
    <source>
        <dbReference type="EMBL" id="MPM33728.1"/>
    </source>
</evidence>
<sequence length="163" mass="18629">MLKAFLLRPAHKRFVRNGENFRLDERGSRLRRDEHLNGAVGHALIADVAVILVLFHVRVNIELFHKVRKLAAVRECGVQRVVGDMQFARVRGKRADQFLRRCEILLPKILVWIDAAQVPLHGAFNLISRFHADSFLPLINSSIFIRSAALKNILFVVFVVFAV</sequence>
<accession>A0A644Z0A9</accession>
<reference evidence="1" key="1">
    <citation type="submission" date="2019-08" db="EMBL/GenBank/DDBJ databases">
        <authorList>
            <person name="Kucharzyk K."/>
            <person name="Murdoch R.W."/>
            <person name="Higgins S."/>
            <person name="Loffler F."/>
        </authorList>
    </citation>
    <scope>NUCLEOTIDE SEQUENCE</scope>
</reference>
<protein>
    <submittedName>
        <fullName evidence="1">Uncharacterized protein</fullName>
    </submittedName>
</protein>
<dbReference type="AlphaFoldDB" id="A0A644Z0A9"/>
<organism evidence="1">
    <name type="scientific">bioreactor metagenome</name>
    <dbReference type="NCBI Taxonomy" id="1076179"/>
    <lineage>
        <taxon>unclassified sequences</taxon>
        <taxon>metagenomes</taxon>
        <taxon>ecological metagenomes</taxon>
    </lineage>
</organism>
<comment type="caution">
    <text evidence="1">The sequence shown here is derived from an EMBL/GenBank/DDBJ whole genome shotgun (WGS) entry which is preliminary data.</text>
</comment>
<dbReference type="EMBL" id="VSSQ01006744">
    <property type="protein sequence ID" value="MPM33728.1"/>
    <property type="molecule type" value="Genomic_DNA"/>
</dbReference>
<name>A0A644Z0A9_9ZZZZ</name>
<proteinExistence type="predicted"/>
<gene>
    <name evidence="1" type="ORF">SDC9_80306</name>
</gene>